<dbReference type="HOGENOM" id="CLU_001666_2_3_1"/>
<dbReference type="InterPro" id="IPR041679">
    <property type="entry name" value="DNA2/NAM7-like_C"/>
</dbReference>
<evidence type="ECO:0000256" key="3">
    <source>
        <dbReference type="ARBA" id="ARBA00007913"/>
    </source>
</evidence>
<dbReference type="InParanoid" id="A8NMP8"/>
<keyword evidence="13" id="KW-0378">Hydrolase</keyword>
<evidence type="ECO:0000256" key="15">
    <source>
        <dbReference type="ARBA" id="ARBA00022840"/>
    </source>
</evidence>
<feature type="compositionally biased region" description="Pro residues" evidence="23">
    <location>
        <begin position="619"/>
        <end position="635"/>
    </location>
</feature>
<evidence type="ECO:0000256" key="22">
    <source>
        <dbReference type="ARBA" id="ARBA00047995"/>
    </source>
</evidence>
<dbReference type="GO" id="GO:0016887">
    <property type="term" value="F:ATP hydrolysis activity"/>
    <property type="evidence" value="ECO:0007669"/>
    <property type="project" value="RHEA"/>
</dbReference>
<evidence type="ECO:0000256" key="16">
    <source>
        <dbReference type="ARBA" id="ARBA00023004"/>
    </source>
</evidence>
<keyword evidence="9" id="KW-0479">Metal-binding</keyword>
<dbReference type="CDD" id="cd18041">
    <property type="entry name" value="DEXXQc_DNA2"/>
    <property type="match status" value="1"/>
</dbReference>
<dbReference type="Pfam" id="PF13086">
    <property type="entry name" value="AAA_11"/>
    <property type="match status" value="2"/>
</dbReference>
<evidence type="ECO:0000313" key="28">
    <source>
        <dbReference type="Proteomes" id="UP000001861"/>
    </source>
</evidence>
<name>A8NMP8_COPC7</name>
<feature type="region of interest" description="Disordered" evidence="23">
    <location>
        <begin position="609"/>
        <end position="644"/>
    </location>
</feature>
<dbReference type="Pfam" id="PF08696">
    <property type="entry name" value="Dna2"/>
    <property type="match status" value="1"/>
</dbReference>
<dbReference type="OrthoDB" id="6513042at2759"/>
<evidence type="ECO:0000256" key="21">
    <source>
        <dbReference type="ARBA" id="ARBA00023268"/>
    </source>
</evidence>
<dbReference type="GO" id="GO:0000014">
    <property type="term" value="F:single-stranded DNA endodeoxyribonuclease activity"/>
    <property type="evidence" value="ECO:0007669"/>
    <property type="project" value="UniProtKB-ARBA"/>
</dbReference>
<dbReference type="FunFam" id="3.40.50.300:FF:000789">
    <property type="entry name" value="DNA replication ATP-dependent helicase/nuclease DNA2"/>
    <property type="match status" value="1"/>
</dbReference>
<dbReference type="Gene3D" id="3.40.50.300">
    <property type="entry name" value="P-loop containing nucleotide triphosphate hydrolases"/>
    <property type="match status" value="2"/>
</dbReference>
<feature type="region of interest" description="Disordered" evidence="23">
    <location>
        <begin position="434"/>
        <end position="463"/>
    </location>
</feature>
<dbReference type="InterPro" id="IPR026851">
    <property type="entry name" value="Dna2/JHS1_DEXXQ-box"/>
</dbReference>
<dbReference type="GO" id="GO:0035861">
    <property type="term" value="C:site of double-strand break"/>
    <property type="evidence" value="ECO:0007669"/>
    <property type="project" value="UniProtKB-ARBA"/>
</dbReference>
<gene>
    <name evidence="27" type="ORF">CC1G_11474</name>
</gene>
<dbReference type="VEuPathDB" id="FungiDB:CC1G_11474"/>
<evidence type="ECO:0000256" key="23">
    <source>
        <dbReference type="SAM" id="MobiDB-lite"/>
    </source>
</evidence>
<evidence type="ECO:0000259" key="26">
    <source>
        <dbReference type="Pfam" id="PF13087"/>
    </source>
</evidence>
<feature type="region of interest" description="Disordered" evidence="23">
    <location>
        <begin position="1139"/>
        <end position="1205"/>
    </location>
</feature>
<keyword evidence="8" id="KW-0540">Nuclease</keyword>
<comment type="similarity">
    <text evidence="3">Belongs to the DNA2/NAM7 helicase family.</text>
</comment>
<feature type="domain" description="DNA replication factor Dna2 N-terminal" evidence="24">
    <location>
        <begin position="11"/>
        <end position="95"/>
    </location>
</feature>
<dbReference type="InterPro" id="IPR041677">
    <property type="entry name" value="DNA2/NAM7_AAA_11"/>
</dbReference>
<evidence type="ECO:0000256" key="14">
    <source>
        <dbReference type="ARBA" id="ARBA00022806"/>
    </source>
</evidence>
<evidence type="ECO:0000256" key="18">
    <source>
        <dbReference type="ARBA" id="ARBA00023125"/>
    </source>
</evidence>
<dbReference type="InterPro" id="IPR027417">
    <property type="entry name" value="P-loop_NTPase"/>
</dbReference>
<dbReference type="GO" id="GO:0005634">
    <property type="term" value="C:nucleus"/>
    <property type="evidence" value="ECO:0007669"/>
    <property type="project" value="UniProtKB-SubCell"/>
</dbReference>
<evidence type="ECO:0000259" key="25">
    <source>
        <dbReference type="Pfam" id="PF13086"/>
    </source>
</evidence>
<dbReference type="Gene3D" id="3.90.320.10">
    <property type="match status" value="1"/>
</dbReference>
<dbReference type="GO" id="GO:0003677">
    <property type="term" value="F:DNA binding"/>
    <property type="evidence" value="ECO:0007669"/>
    <property type="project" value="UniProtKB-KW"/>
</dbReference>
<dbReference type="Pfam" id="PF13087">
    <property type="entry name" value="AAA_12"/>
    <property type="match status" value="1"/>
</dbReference>
<evidence type="ECO:0000256" key="9">
    <source>
        <dbReference type="ARBA" id="ARBA00022723"/>
    </source>
</evidence>
<keyword evidence="18" id="KW-0238">DNA-binding</keyword>
<dbReference type="Proteomes" id="UP000001861">
    <property type="component" value="Unassembled WGS sequence"/>
</dbReference>
<evidence type="ECO:0000256" key="2">
    <source>
        <dbReference type="ARBA" id="ARBA00004123"/>
    </source>
</evidence>
<dbReference type="GO" id="GO:0005524">
    <property type="term" value="F:ATP binding"/>
    <property type="evidence" value="ECO:0007669"/>
    <property type="project" value="UniProtKB-KW"/>
</dbReference>
<dbReference type="OMA" id="QCATQEL"/>
<keyword evidence="6" id="KW-0004">4Fe-4S</keyword>
<feature type="region of interest" description="Disordered" evidence="23">
    <location>
        <begin position="1238"/>
        <end position="1482"/>
    </location>
</feature>
<dbReference type="GO" id="GO:0046872">
    <property type="term" value="F:metal ion binding"/>
    <property type="evidence" value="ECO:0007669"/>
    <property type="project" value="UniProtKB-KW"/>
</dbReference>
<evidence type="ECO:0000256" key="8">
    <source>
        <dbReference type="ARBA" id="ARBA00022722"/>
    </source>
</evidence>
<organism evidence="27 28">
    <name type="scientific">Coprinopsis cinerea (strain Okayama-7 / 130 / ATCC MYA-4618 / FGSC 9003)</name>
    <name type="common">Inky cap fungus</name>
    <name type="synonym">Hormographiella aspergillata</name>
    <dbReference type="NCBI Taxonomy" id="240176"/>
    <lineage>
        <taxon>Eukaryota</taxon>
        <taxon>Fungi</taxon>
        <taxon>Dikarya</taxon>
        <taxon>Basidiomycota</taxon>
        <taxon>Agaricomycotina</taxon>
        <taxon>Agaricomycetes</taxon>
        <taxon>Agaricomycetidae</taxon>
        <taxon>Agaricales</taxon>
        <taxon>Agaricineae</taxon>
        <taxon>Psathyrellaceae</taxon>
        <taxon>Coprinopsis</taxon>
    </lineage>
</organism>
<dbReference type="GO" id="GO:0017116">
    <property type="term" value="F:single-stranded DNA helicase activity"/>
    <property type="evidence" value="ECO:0007669"/>
    <property type="project" value="InterPro"/>
</dbReference>
<evidence type="ECO:0000256" key="11">
    <source>
        <dbReference type="ARBA" id="ARBA00022759"/>
    </source>
</evidence>
<feature type="compositionally biased region" description="Low complexity" evidence="23">
    <location>
        <begin position="1402"/>
        <end position="1416"/>
    </location>
</feature>
<keyword evidence="14 27" id="KW-0347">Helicase</keyword>
<feature type="compositionally biased region" description="Low complexity" evidence="23">
    <location>
        <begin position="1344"/>
        <end position="1381"/>
    </location>
</feature>
<dbReference type="CDD" id="cd18808">
    <property type="entry name" value="SF1_C_Upf1"/>
    <property type="match status" value="1"/>
</dbReference>
<dbReference type="PANTHER" id="PTHR43788">
    <property type="entry name" value="DNA2/NAM7 HELICASE FAMILY MEMBER"/>
    <property type="match status" value="1"/>
</dbReference>
<evidence type="ECO:0000256" key="6">
    <source>
        <dbReference type="ARBA" id="ARBA00022485"/>
    </source>
</evidence>
<keyword evidence="15" id="KW-0067">ATP-binding</keyword>
<evidence type="ECO:0000256" key="13">
    <source>
        <dbReference type="ARBA" id="ARBA00022801"/>
    </source>
</evidence>
<feature type="compositionally biased region" description="Polar residues" evidence="23">
    <location>
        <begin position="1275"/>
        <end position="1285"/>
    </location>
</feature>
<dbReference type="SUPFAM" id="SSF52540">
    <property type="entry name" value="P-loop containing nucleoside triphosphate hydrolases"/>
    <property type="match status" value="1"/>
</dbReference>
<comment type="caution">
    <text evidence="27">The sequence shown here is derived from an EMBL/GenBank/DDBJ whole genome shotgun (WGS) entry which is preliminary data.</text>
</comment>
<evidence type="ECO:0000259" key="24">
    <source>
        <dbReference type="Pfam" id="PF08696"/>
    </source>
</evidence>
<evidence type="ECO:0000256" key="20">
    <source>
        <dbReference type="ARBA" id="ARBA00023242"/>
    </source>
</evidence>
<dbReference type="RefSeq" id="XP_001834960.2">
    <property type="nucleotide sequence ID" value="XM_001834908.2"/>
</dbReference>
<proteinExistence type="inferred from homology"/>
<keyword evidence="21" id="KW-0511">Multifunctional enzyme</keyword>
<dbReference type="InterPro" id="IPR050534">
    <property type="entry name" value="Coronavir_polyprotein_1ab"/>
</dbReference>
<feature type="compositionally biased region" description="Low complexity" evidence="23">
    <location>
        <begin position="1253"/>
        <end position="1274"/>
    </location>
</feature>
<feature type="domain" description="DNA2/NAM7 helicase-like C-terminal" evidence="26">
    <location>
        <begin position="851"/>
        <end position="1100"/>
    </location>
</feature>
<feature type="domain" description="DNA2/NAM7 helicase helicase" evidence="25">
    <location>
        <begin position="784"/>
        <end position="842"/>
    </location>
</feature>
<dbReference type="GO" id="GO:0043139">
    <property type="term" value="F:5'-3' DNA helicase activity"/>
    <property type="evidence" value="ECO:0007669"/>
    <property type="project" value="TreeGrafter"/>
</dbReference>
<feature type="compositionally biased region" description="Low complexity" evidence="23">
    <location>
        <begin position="434"/>
        <end position="452"/>
    </location>
</feature>
<keyword evidence="16" id="KW-0408">Iron</keyword>
<dbReference type="GO" id="GO:0006302">
    <property type="term" value="P:double-strand break repair"/>
    <property type="evidence" value="ECO:0007669"/>
    <property type="project" value="UniProtKB-ARBA"/>
</dbReference>
<evidence type="ECO:0000256" key="19">
    <source>
        <dbReference type="ARBA" id="ARBA00023204"/>
    </source>
</evidence>
<feature type="compositionally biased region" description="Basic and acidic residues" evidence="23">
    <location>
        <begin position="720"/>
        <end position="734"/>
    </location>
</feature>
<keyword evidence="17" id="KW-0411">Iron-sulfur</keyword>
<protein>
    <recommendedName>
        <fullName evidence="5">DNA replication ATP-dependent helicase/nuclease DNA2</fullName>
        <ecNumber evidence="4">3.6.4.12</ecNumber>
    </recommendedName>
</protein>
<keyword evidence="19" id="KW-0234">DNA repair</keyword>
<evidence type="ECO:0000256" key="12">
    <source>
        <dbReference type="ARBA" id="ARBA00022763"/>
    </source>
</evidence>
<reference evidence="27 28" key="1">
    <citation type="journal article" date="2010" name="Proc. Natl. Acad. Sci. U.S.A.">
        <title>Insights into evolution of multicellular fungi from the assembled chromosomes of the mushroom Coprinopsis cinerea (Coprinus cinereus).</title>
        <authorList>
            <person name="Stajich J.E."/>
            <person name="Wilke S.K."/>
            <person name="Ahren D."/>
            <person name="Au C.H."/>
            <person name="Birren B.W."/>
            <person name="Borodovsky M."/>
            <person name="Burns C."/>
            <person name="Canback B."/>
            <person name="Casselton L.A."/>
            <person name="Cheng C.K."/>
            <person name="Deng J."/>
            <person name="Dietrich F.S."/>
            <person name="Fargo D.C."/>
            <person name="Farman M.L."/>
            <person name="Gathman A.C."/>
            <person name="Goldberg J."/>
            <person name="Guigo R."/>
            <person name="Hoegger P.J."/>
            <person name="Hooker J.B."/>
            <person name="Huggins A."/>
            <person name="James T.Y."/>
            <person name="Kamada T."/>
            <person name="Kilaru S."/>
            <person name="Kodira C."/>
            <person name="Kues U."/>
            <person name="Kupfer D."/>
            <person name="Kwan H.S."/>
            <person name="Lomsadze A."/>
            <person name="Li W."/>
            <person name="Lilly W.W."/>
            <person name="Ma L.J."/>
            <person name="Mackey A.J."/>
            <person name="Manning G."/>
            <person name="Martin F."/>
            <person name="Muraguchi H."/>
            <person name="Natvig D.O."/>
            <person name="Palmerini H."/>
            <person name="Ramesh M.A."/>
            <person name="Rehmeyer C.J."/>
            <person name="Roe B.A."/>
            <person name="Shenoy N."/>
            <person name="Stanke M."/>
            <person name="Ter-Hovhannisyan V."/>
            <person name="Tunlid A."/>
            <person name="Velagapudi R."/>
            <person name="Vision T.J."/>
            <person name="Zeng Q."/>
            <person name="Zolan M.E."/>
            <person name="Pukkila P.J."/>
        </authorList>
    </citation>
    <scope>NUCLEOTIDE SEQUENCE [LARGE SCALE GENOMIC DNA]</scope>
    <source>
        <strain evidence="28">Okayama-7 / 130 / ATCC MYA-4618 / FGSC 9003</strain>
    </source>
</reference>
<keyword evidence="10" id="KW-0547">Nucleotide-binding</keyword>
<evidence type="ECO:0000313" key="27">
    <source>
        <dbReference type="EMBL" id="EAU86842.2"/>
    </source>
</evidence>
<dbReference type="STRING" id="240176.A8NMP8"/>
<keyword evidence="11" id="KW-0255">Endonuclease</keyword>
<keyword evidence="12" id="KW-0227">DNA damage</keyword>
<dbReference type="InterPro" id="IPR014808">
    <property type="entry name" value="DNA_replication_fac_Dna2_N"/>
</dbReference>
<keyword evidence="7" id="KW-0235">DNA replication</keyword>
<evidence type="ECO:0000256" key="1">
    <source>
        <dbReference type="ARBA" id="ARBA00001966"/>
    </source>
</evidence>
<evidence type="ECO:0000256" key="4">
    <source>
        <dbReference type="ARBA" id="ARBA00012551"/>
    </source>
</evidence>
<dbReference type="InterPro" id="IPR047187">
    <property type="entry name" value="SF1_C_Upf1"/>
</dbReference>
<keyword evidence="28" id="KW-1185">Reference proteome</keyword>
<comment type="catalytic activity">
    <reaction evidence="22">
        <text>ATP + H2O = ADP + phosphate + H(+)</text>
        <dbReference type="Rhea" id="RHEA:13065"/>
        <dbReference type="ChEBI" id="CHEBI:15377"/>
        <dbReference type="ChEBI" id="CHEBI:15378"/>
        <dbReference type="ChEBI" id="CHEBI:30616"/>
        <dbReference type="ChEBI" id="CHEBI:43474"/>
        <dbReference type="ChEBI" id="CHEBI:456216"/>
        <dbReference type="EC" id="3.6.4.12"/>
    </reaction>
</comment>
<dbReference type="EC" id="3.6.4.12" evidence="4"/>
<feature type="compositionally biased region" description="Polar residues" evidence="23">
    <location>
        <begin position="1438"/>
        <end position="1451"/>
    </location>
</feature>
<accession>A8NMP8</accession>
<dbReference type="PANTHER" id="PTHR43788:SF8">
    <property type="entry name" value="DNA-BINDING PROTEIN SMUBP-2"/>
    <property type="match status" value="1"/>
</dbReference>
<feature type="domain" description="DNA2/NAM7 helicase helicase" evidence="25">
    <location>
        <begin position="648"/>
        <end position="770"/>
    </location>
</feature>
<dbReference type="FunCoup" id="A8NMP8">
    <property type="interactions" value="355"/>
</dbReference>
<evidence type="ECO:0000256" key="10">
    <source>
        <dbReference type="ARBA" id="ARBA00022741"/>
    </source>
</evidence>
<keyword evidence="20" id="KW-0539">Nucleus</keyword>
<dbReference type="InterPro" id="IPR011604">
    <property type="entry name" value="PDDEXK-like_dom_sf"/>
</dbReference>
<dbReference type="GO" id="GO:0051539">
    <property type="term" value="F:4 iron, 4 sulfur cluster binding"/>
    <property type="evidence" value="ECO:0007669"/>
    <property type="project" value="UniProtKB-KW"/>
</dbReference>
<dbReference type="eggNOG" id="KOG1805">
    <property type="taxonomic scope" value="Eukaryota"/>
</dbReference>
<dbReference type="GeneID" id="6011477"/>
<evidence type="ECO:0000256" key="7">
    <source>
        <dbReference type="ARBA" id="ARBA00022705"/>
    </source>
</evidence>
<feature type="region of interest" description="Disordered" evidence="23">
    <location>
        <begin position="370"/>
        <end position="390"/>
    </location>
</feature>
<feature type="compositionally biased region" description="Low complexity" evidence="23">
    <location>
        <begin position="1289"/>
        <end position="1315"/>
    </location>
</feature>
<feature type="region of interest" description="Disordered" evidence="23">
    <location>
        <begin position="712"/>
        <end position="734"/>
    </location>
</feature>
<evidence type="ECO:0000256" key="17">
    <source>
        <dbReference type="ARBA" id="ARBA00023014"/>
    </source>
</evidence>
<dbReference type="EMBL" id="AACS02000012">
    <property type="protein sequence ID" value="EAU86842.2"/>
    <property type="molecule type" value="Genomic_DNA"/>
</dbReference>
<dbReference type="FunFam" id="3.40.50.300:FF:000721">
    <property type="entry name" value="DNA replication ATP-dependent helicase/nuclease DNA2"/>
    <property type="match status" value="1"/>
</dbReference>
<feature type="compositionally biased region" description="Polar residues" evidence="23">
    <location>
        <begin position="1382"/>
        <end position="1393"/>
    </location>
</feature>
<feature type="compositionally biased region" description="Polar residues" evidence="23">
    <location>
        <begin position="380"/>
        <end position="390"/>
    </location>
</feature>
<dbReference type="KEGG" id="cci:CC1G_11474"/>
<comment type="subcellular location">
    <subcellularLocation>
        <location evidence="2">Nucleus</location>
    </subcellularLocation>
</comment>
<evidence type="ECO:0000256" key="5">
    <source>
        <dbReference type="ARBA" id="ARBA00021516"/>
    </source>
</evidence>
<dbReference type="GO" id="GO:0006260">
    <property type="term" value="P:DNA replication"/>
    <property type="evidence" value="ECO:0007669"/>
    <property type="project" value="UniProtKB-KW"/>
</dbReference>
<comment type="cofactor">
    <cofactor evidence="1">
        <name>[4Fe-4S] cluster</name>
        <dbReference type="ChEBI" id="CHEBI:49883"/>
    </cofactor>
</comment>
<sequence>MSAETSPLLTRSLVVLDISEETARATLRDRARALSSFASRYIGSTPKPEATLSDTRSTSSSKTNLLAISRIHEVEEDIWSPKYGLKGKLDVTVEAVITESSSPPGRPGMAGKPGFFGKGTLPSMLGNGIGPTTSGPRPFEIKTGRSMGGMEHRAQTMLYTLLASERYGVEVDKGLLFYTQKDTGEIVQVPRGRNEIRGLLIMRNELANWMMVRMRDSATDPAQLPAPDDSMQVDTDIACGTAEPDLEEAFLPPPIDSDHTCKRCYVLDACTLYRFALSTPSPSSTSSKSLIPTPTFKALESPPPSSTHSTLSTTYAMKTSHLNPSHALFFRTWERLLSLEEKDLVRYKSELWRVGAVEREKRGRCLSGMVMKQDLKHPNSGATSTSQSATVGELDLHSENDANQVTGSRIHKFTYTFTRAKSFVFPSSQPSSQFFPFSTSQPSSQPASQHPSQTPPPTLLHTHLSPGDAITISIEPYLLALVQGYILSLTADEITVGVDHVLDLDALKERVNVLKARRGGSPSTRSTPASWNLDPFSSQVRLNTNGETNGDEEELIFRIDKDELFGGMSRMRNNLAQLFYVEGDHKRRSLIVDLREPVFGPVPVIPGLPFPSTSSTSSSPPPPSPPSPPSPPTPPSTAASIQQATSTLNPTQLSALHKVLSAQDYALILGMPGTGKTTVIAALIRVLVALGKTVLLASYTHSAVDSILRKLSESEEDEEKGQVTEEGKGRANEKRKNSGFWDVKVLRLGNIDKVHPDARRYTLEARPKAQTVAGLEKQWLSPPVVASTCLGVDHPIFTKRKFDYCIVDEASQITLPTCLGPLRHADKFVLVGDHFQLPPLVKNPQARTGGLDVSLFRLLSSAHPQSVTDLTHQYRMNASIMLLSNKLIYDDRLKCGSESVAGRRLELPDGGMAVRRMHRRLGRMRRVQGLGEPGDDRLCNGKNENGCWLSKLLDPSTKAIFVDTSTLGSVAYDSRVGDLVQNTTEASLVVQFVEALVKSGVRQDQVGVISLYRQQVKLLGEKLKNVRGSGHEGGVGTGGGLDGVEVLTADKSQGRDKDCIVVSLVRSNPENQIGELVRDWRRMNVSFTRARSKLVIFGSRSTLQSDALLSQFFELMEGQGWVYALQEGAERCHGDLPWDGNAQDTEAEVEEEELEDPVDEVVSTGEPDVGDHTVVVDDELEPAKKPSPRKRPAQAMEDDDNEVVVVDAKPRSSPTIIDVDLEDDVEVVLSTKMDVDDDDEIEVFDGPTHRRAGSSSLSPRSTSRVSSGTSTPSTLVGSSGISTPCTLVASSSDHTLSSSASASSAESTPSTSKGSRSTNGLPSVFKGGKKGKEKENRVVSMPVSSASSKDASTKTKSTSTGSKTSSTKNTPSSSSSKTASTINPSAPRTTQSKLDGWFKRGAAGSTSSSAKPSTSTNQDESTERPKKMPRIRGVASDPSITETSTMPSSKARSSKKSTNEEKKLTGLLKGRPILQDLVKNET</sequence>
<feature type="compositionally biased region" description="Acidic residues" evidence="23">
    <location>
        <begin position="1145"/>
        <end position="1159"/>
    </location>
</feature>